<keyword evidence="4" id="KW-0378">Hydrolase</keyword>
<evidence type="ECO:0000256" key="3">
    <source>
        <dbReference type="ARBA" id="ARBA00022723"/>
    </source>
</evidence>
<dbReference type="PANTHER" id="PTHR42978">
    <property type="entry name" value="QUORUM-QUENCHING LACTONASE YTNP-RELATED-RELATED"/>
    <property type="match status" value="1"/>
</dbReference>
<evidence type="ECO:0000313" key="8">
    <source>
        <dbReference type="Proteomes" id="UP001432202"/>
    </source>
</evidence>
<protein>
    <submittedName>
        <fullName evidence="7">N-acyl homoserine lactonase family protein</fullName>
    </submittedName>
</protein>
<dbReference type="AlphaFoldDB" id="A0AAX4KXM8"/>
<comment type="similarity">
    <text evidence="2">Belongs to the metallo-beta-lactamase superfamily.</text>
</comment>
<dbReference type="Proteomes" id="UP001432202">
    <property type="component" value="Chromosome"/>
</dbReference>
<dbReference type="RefSeq" id="WP_338598974.1">
    <property type="nucleotide sequence ID" value="NZ_CP146016.1"/>
</dbReference>
<keyword evidence="5" id="KW-0862">Zinc</keyword>
<accession>A0AAX4KXM8</accession>
<evidence type="ECO:0000256" key="2">
    <source>
        <dbReference type="ARBA" id="ARBA00007749"/>
    </source>
</evidence>
<dbReference type="CDD" id="cd07729">
    <property type="entry name" value="AHL_lactonase_MBL-fold"/>
    <property type="match status" value="1"/>
</dbReference>
<sequence length="251" mass="28999">MDDGFSLLDLGYNYHSKSILIADAGNEMVKVPIVGVVIKKKDLKILFDTGPDIRKKYPIMTRLNTTQTERNLLYNQLKLIGLEIKDIDLVVVSHLHYDHAGFLAEFKRTPILVQKDELRYAYYPDWYYREVYNRQDFDYYDLEYITINGDYKIEDGIEIISLPGHTPGTQGLIVAASNGGAIFTSDALYTLENLIPVKRKQGLDWSTGLWGESVDRIKLTSKLKKLEIFPGHDEKFYSTKEFAPRMYPLNW</sequence>
<feature type="domain" description="Metallo-beta-lactamase" evidence="6">
    <location>
        <begin position="32"/>
        <end position="232"/>
    </location>
</feature>
<keyword evidence="3" id="KW-0479">Metal-binding</keyword>
<reference evidence="7 8" key="1">
    <citation type="submission" date="2024-02" db="EMBL/GenBank/DDBJ databases">
        <title>STSV induces naive adaptation in Sulfolobus.</title>
        <authorList>
            <person name="Xiang X."/>
            <person name="Song M."/>
        </authorList>
    </citation>
    <scope>NUCLEOTIDE SEQUENCE [LARGE SCALE GENOMIC DNA]</scope>
    <source>
        <strain evidence="7 8">RT2</strain>
    </source>
</reference>
<evidence type="ECO:0000259" key="6">
    <source>
        <dbReference type="SMART" id="SM00849"/>
    </source>
</evidence>
<evidence type="ECO:0000256" key="1">
    <source>
        <dbReference type="ARBA" id="ARBA00001947"/>
    </source>
</evidence>
<name>A0AAX4KXM8_9CREN</name>
<gene>
    <name evidence="7" type="ORF">V6M85_08985</name>
</gene>
<comment type="cofactor">
    <cofactor evidence="1">
        <name>Zn(2+)</name>
        <dbReference type="ChEBI" id="CHEBI:29105"/>
    </cofactor>
</comment>
<dbReference type="Gene3D" id="3.60.15.10">
    <property type="entry name" value="Ribonuclease Z/Hydroxyacylglutathione hydrolase-like"/>
    <property type="match status" value="1"/>
</dbReference>
<dbReference type="InterPro" id="IPR051013">
    <property type="entry name" value="MBL_superfamily_lactonases"/>
</dbReference>
<evidence type="ECO:0000256" key="5">
    <source>
        <dbReference type="ARBA" id="ARBA00022833"/>
    </source>
</evidence>
<dbReference type="SMART" id="SM00849">
    <property type="entry name" value="Lactamase_B"/>
    <property type="match status" value="1"/>
</dbReference>
<proteinExistence type="inferred from homology"/>
<dbReference type="SUPFAM" id="SSF56281">
    <property type="entry name" value="Metallo-hydrolase/oxidoreductase"/>
    <property type="match status" value="1"/>
</dbReference>
<dbReference type="EMBL" id="CP146016">
    <property type="protein sequence ID" value="WWQ59615.1"/>
    <property type="molecule type" value="Genomic_DNA"/>
</dbReference>
<organism evidence="7 8">
    <name type="scientific">Sulfolobus tengchongensis</name>
    <dbReference type="NCBI Taxonomy" id="207809"/>
    <lineage>
        <taxon>Archaea</taxon>
        <taxon>Thermoproteota</taxon>
        <taxon>Thermoprotei</taxon>
        <taxon>Sulfolobales</taxon>
        <taxon>Sulfolobaceae</taxon>
        <taxon>Sulfolobus</taxon>
    </lineage>
</organism>
<dbReference type="GO" id="GO:0046872">
    <property type="term" value="F:metal ion binding"/>
    <property type="evidence" value="ECO:0007669"/>
    <property type="project" value="UniProtKB-KW"/>
</dbReference>
<dbReference type="GeneID" id="89336900"/>
<dbReference type="InterPro" id="IPR001279">
    <property type="entry name" value="Metallo-B-lactamas"/>
</dbReference>
<dbReference type="InterPro" id="IPR036866">
    <property type="entry name" value="RibonucZ/Hydroxyglut_hydro"/>
</dbReference>
<evidence type="ECO:0000256" key="4">
    <source>
        <dbReference type="ARBA" id="ARBA00022801"/>
    </source>
</evidence>
<evidence type="ECO:0000313" key="7">
    <source>
        <dbReference type="EMBL" id="WWQ59615.1"/>
    </source>
</evidence>
<dbReference type="GO" id="GO:0016787">
    <property type="term" value="F:hydrolase activity"/>
    <property type="evidence" value="ECO:0007669"/>
    <property type="project" value="UniProtKB-KW"/>
</dbReference>
<dbReference type="PANTHER" id="PTHR42978:SF2">
    <property type="entry name" value="102 KBASES UNSTABLE REGION: FROM 1 TO 119443"/>
    <property type="match status" value="1"/>
</dbReference>
<dbReference type="Pfam" id="PF00753">
    <property type="entry name" value="Lactamase_B"/>
    <property type="match status" value="1"/>
</dbReference>
<keyword evidence="8" id="KW-1185">Reference proteome</keyword>